<organism evidence="2 3">
    <name type="scientific">Cymbomonas tetramitiformis</name>
    <dbReference type="NCBI Taxonomy" id="36881"/>
    <lineage>
        <taxon>Eukaryota</taxon>
        <taxon>Viridiplantae</taxon>
        <taxon>Chlorophyta</taxon>
        <taxon>Pyramimonadophyceae</taxon>
        <taxon>Pyramimonadales</taxon>
        <taxon>Pyramimonadaceae</taxon>
        <taxon>Cymbomonas</taxon>
    </lineage>
</organism>
<feature type="compositionally biased region" description="Basic and acidic residues" evidence="1">
    <location>
        <begin position="658"/>
        <end position="668"/>
    </location>
</feature>
<evidence type="ECO:0000256" key="1">
    <source>
        <dbReference type="SAM" id="MobiDB-lite"/>
    </source>
</evidence>
<gene>
    <name evidence="2" type="ORF">CYMTET_17545</name>
</gene>
<feature type="compositionally biased region" description="Basic and acidic residues" evidence="1">
    <location>
        <begin position="692"/>
        <end position="703"/>
    </location>
</feature>
<name>A0AAE0GA57_9CHLO</name>
<feature type="region of interest" description="Disordered" evidence="1">
    <location>
        <begin position="124"/>
        <end position="143"/>
    </location>
</feature>
<dbReference type="Proteomes" id="UP001190700">
    <property type="component" value="Unassembled WGS sequence"/>
</dbReference>
<keyword evidence="3" id="KW-1185">Reference proteome</keyword>
<evidence type="ECO:0000313" key="3">
    <source>
        <dbReference type="Proteomes" id="UP001190700"/>
    </source>
</evidence>
<evidence type="ECO:0000313" key="2">
    <source>
        <dbReference type="EMBL" id="KAK3274269.1"/>
    </source>
</evidence>
<feature type="compositionally biased region" description="Pro residues" evidence="1">
    <location>
        <begin position="273"/>
        <end position="282"/>
    </location>
</feature>
<dbReference type="AlphaFoldDB" id="A0AAE0GA57"/>
<protein>
    <submittedName>
        <fullName evidence="2">Uncharacterized protein</fullName>
    </submittedName>
</protein>
<feature type="compositionally biased region" description="Basic residues" evidence="1">
    <location>
        <begin position="709"/>
        <end position="731"/>
    </location>
</feature>
<feature type="region of interest" description="Disordered" evidence="1">
    <location>
        <begin position="1"/>
        <end position="60"/>
    </location>
</feature>
<feature type="region of interest" description="Disordered" evidence="1">
    <location>
        <begin position="172"/>
        <end position="259"/>
    </location>
</feature>
<feature type="compositionally biased region" description="Basic and acidic residues" evidence="1">
    <location>
        <begin position="736"/>
        <end position="752"/>
    </location>
</feature>
<feature type="region of interest" description="Disordered" evidence="1">
    <location>
        <begin position="267"/>
        <end position="286"/>
    </location>
</feature>
<reference evidence="2 3" key="1">
    <citation type="journal article" date="2015" name="Genome Biol. Evol.">
        <title>Comparative Genomics of a Bacterivorous Green Alga Reveals Evolutionary Causalities and Consequences of Phago-Mixotrophic Mode of Nutrition.</title>
        <authorList>
            <person name="Burns J.A."/>
            <person name="Paasch A."/>
            <person name="Narechania A."/>
            <person name="Kim E."/>
        </authorList>
    </citation>
    <scope>NUCLEOTIDE SEQUENCE [LARGE SCALE GENOMIC DNA]</scope>
    <source>
        <strain evidence="2 3">PLY_AMNH</strain>
    </source>
</reference>
<dbReference type="EMBL" id="LGRX02007824">
    <property type="protein sequence ID" value="KAK3274269.1"/>
    <property type="molecule type" value="Genomic_DNA"/>
</dbReference>
<comment type="caution">
    <text evidence="2">The sequence shown here is derived from an EMBL/GenBank/DDBJ whole genome shotgun (WGS) entry which is preliminary data.</text>
</comment>
<accession>A0AAE0GA57</accession>
<feature type="region of interest" description="Disordered" evidence="1">
    <location>
        <begin position="574"/>
        <end position="752"/>
    </location>
</feature>
<sequence>MTRAESFVAAATPRSQRSQEPGARFALTGPERAGVSRPERGVDGGAPVQPVKQKDGGNQWRKTKFALQLINNAKQPGAHWFGMKDGDVPVDGEIDMFRGMTTNQEIIPGVTTNHVGGIGTTHAVAISSSPRRGPLGERQPSDPRQLLNQHADLEEPPQPQLKHSLTLDGLNARASSGRERRQPRAPDGSLLGDGLGDAFQEPPGLPETFPAEDEASLFGHRLGSGRGRMRPIEPPLGGESDLDADGGLEGLVPPMPTFARPMTSPSVAFYRRPMPPRPPPTAPCGGKPGGLTFRSDGYLRPIHNEEGLLIRKNGSALVPLPDLEPFLPNKVRRAQFRTPFLTLRFAAVVTLHVGGGRACIAAKHASILPPALLVAPRTMETSPSVVPLQGAALRGASGWRFAAHIIADLRFEAGEWGAHEPWEHYVAIGQDPHTELAGMYGHPGESEEAKARFICRPTKGGAWGAPHPCPTAIRNQIMDATRLQMCTGVDGQLSNQKMPQIIPSFRATEPLSLQASPRPAPHRQASAQTSGEMSLDEALLFMRGMENAQKPVETPPEQVASNLHDRLRELTTREGSRGVHVTPSHGSSSMLTLRSRPLVSRADGSQTDRGPVRRAMQEISAPQMLIAPLTDRSEKGRRSPVRAGGGGKRAGPALVDSGENRAKKEEGVSPRTATVQPWSEVPGFRGKGLRTQKKEGENEDGLRPVKPLIRVRRVKHPRFASRSQPHNRRNATKSSDPAEREFARNPMTGDRHIDEPLFGWSRGNWEEVDLESKIVTDDQEPEAALMLGNAMPLSIKAGTTEFLPGPVNVPPMVVGRRAEA</sequence>
<proteinExistence type="predicted"/>